<sequence length="88" mass="9571">MTVSINQMLPREIEYPTLGVAIADGQETVAVKYTVMNISNFDGENVTARFQVEIGGIQGRFPHEFTFKYSGSGNPLDEAESALAASLE</sequence>
<dbReference type="Proteomes" id="UP001350972">
    <property type="component" value="Chromosome"/>
</dbReference>
<evidence type="ECO:0000313" key="1">
    <source>
        <dbReference type="EMBL" id="WWC10292.1"/>
    </source>
</evidence>
<organism evidence="1 2">
    <name type="scientific">Raoultella ornithinolytica</name>
    <name type="common">Klebsiella ornithinolytica</name>
    <dbReference type="NCBI Taxonomy" id="54291"/>
    <lineage>
        <taxon>Bacteria</taxon>
        <taxon>Pseudomonadati</taxon>
        <taxon>Pseudomonadota</taxon>
        <taxon>Gammaproteobacteria</taxon>
        <taxon>Enterobacterales</taxon>
        <taxon>Enterobacteriaceae</taxon>
        <taxon>Klebsiella/Raoultella group</taxon>
        <taxon>Raoultella</taxon>
    </lineage>
</organism>
<gene>
    <name evidence="1" type="ORF">LM286_18305</name>
</gene>
<proteinExistence type="predicted"/>
<name>A0ABZ2DTC2_RAOOR</name>
<dbReference type="RefSeq" id="WP_099144399.1">
    <property type="nucleotide sequence ID" value="NZ_CP023888.1"/>
</dbReference>
<protein>
    <submittedName>
        <fullName evidence="1">Uncharacterized protein</fullName>
    </submittedName>
</protein>
<accession>A0ABZ2DTC2</accession>
<keyword evidence="2" id="KW-1185">Reference proteome</keyword>
<dbReference type="EMBL" id="CP145163">
    <property type="protein sequence ID" value="WWC10292.1"/>
    <property type="molecule type" value="Genomic_DNA"/>
</dbReference>
<evidence type="ECO:0000313" key="2">
    <source>
        <dbReference type="Proteomes" id="UP001350972"/>
    </source>
</evidence>
<reference evidence="1 2" key="1">
    <citation type="submission" date="2024-02" db="EMBL/GenBank/DDBJ databases">
        <title>Tn5403 promotes plasmid rearrangements and degradation of the Klebsiella pneumoniae carbapenemase (KPC) transposon Tn4401.</title>
        <authorList>
            <person name="Sheppard A.E."/>
            <person name="Barry K.E."/>
            <person name="Parikh H.I."/>
            <person name="Vegesana K."/>
            <person name="Sebra R."/>
            <person name="George S."/>
            <person name="Sanderson N.D."/>
            <person name="Stoesser N."/>
            <person name="Eyre D.W."/>
            <person name="Crook D.W."/>
            <person name="Walker A.S."/>
            <person name="Mathers A.J."/>
        </authorList>
    </citation>
    <scope>NUCLEOTIDE SEQUENCE [LARGE SCALE GENOMIC DNA]</scope>
    <source>
        <strain evidence="1 2">CAV1921</strain>
    </source>
</reference>